<keyword evidence="1" id="KW-0472">Membrane</keyword>
<gene>
    <name evidence="2" type="ORF">C8N24_1598</name>
</gene>
<feature type="transmembrane region" description="Helical" evidence="1">
    <location>
        <begin position="294"/>
        <end position="313"/>
    </location>
</feature>
<evidence type="ECO:0000256" key="1">
    <source>
        <dbReference type="SAM" id="Phobius"/>
    </source>
</evidence>
<feature type="transmembrane region" description="Helical" evidence="1">
    <location>
        <begin position="267"/>
        <end position="287"/>
    </location>
</feature>
<evidence type="ECO:0008006" key="4">
    <source>
        <dbReference type="Google" id="ProtNLM"/>
    </source>
</evidence>
<proteinExistence type="predicted"/>
<feature type="transmembrane region" description="Helical" evidence="1">
    <location>
        <begin position="325"/>
        <end position="344"/>
    </location>
</feature>
<dbReference type="RefSeq" id="WP_147447689.1">
    <property type="nucleotide sequence ID" value="NZ_RBIL01000001.1"/>
</dbReference>
<organism evidence="2 3">
    <name type="scientific">Solirubrobacter pauli</name>
    <dbReference type="NCBI Taxonomy" id="166793"/>
    <lineage>
        <taxon>Bacteria</taxon>
        <taxon>Bacillati</taxon>
        <taxon>Actinomycetota</taxon>
        <taxon>Thermoleophilia</taxon>
        <taxon>Solirubrobacterales</taxon>
        <taxon>Solirubrobacteraceae</taxon>
        <taxon>Solirubrobacter</taxon>
    </lineage>
</organism>
<reference evidence="2 3" key="1">
    <citation type="submission" date="2018-10" db="EMBL/GenBank/DDBJ databases">
        <title>Genomic Encyclopedia of Archaeal and Bacterial Type Strains, Phase II (KMG-II): from individual species to whole genera.</title>
        <authorList>
            <person name="Goeker M."/>
        </authorList>
    </citation>
    <scope>NUCLEOTIDE SEQUENCE [LARGE SCALE GENOMIC DNA]</scope>
    <source>
        <strain evidence="2 3">DSM 14954</strain>
    </source>
</reference>
<feature type="transmembrane region" description="Helical" evidence="1">
    <location>
        <begin position="185"/>
        <end position="203"/>
    </location>
</feature>
<keyword evidence="1" id="KW-0812">Transmembrane</keyword>
<sequence>MTGGLGLRAAIGIPVGAAVAFALIGAGFLNYDTAYSLLWGGDLLHGRKPDFDVPLAPTPHPLATLLGMALTPFGDVGQTLWVIIAFLSLGALGWVTYELGAHWFGPAAGIVAALLILTRVPVLSFGVRAYFDIPYVALVLGAILAEARGKDPRLVLTLLGLAGSLRPEAWGFAIVYVAWKRDARLIPWAAAAPLIWMAHDLVIAGNPLHSLLDTQDNAKDLQRITGLDDVPLTVPRRLGEILREPGLLGAAAGGILVLAFMRRRAALPIAAGFVSIGAFCVLAAAGLPILGRYLLLPAALLAVFAGAGVFGWLMLDRDHPWRTRWAAIGAVTILVAIVFTPSQVDRIQSLRGAMHTQQDILADLHAISDEIACEPVAVPNHRPVPHIALWTGIAPAEIVSAQLEQPTSGSYIDPATERVERNFTLDPRDPKRLTASVPAGFEETARNASWVLASRC</sequence>
<dbReference type="AlphaFoldDB" id="A0A660LD11"/>
<name>A0A660LD11_9ACTN</name>
<accession>A0A660LD11</accession>
<dbReference type="OrthoDB" id="5241805at2"/>
<keyword evidence="1" id="KW-1133">Transmembrane helix</keyword>
<feature type="transmembrane region" description="Helical" evidence="1">
    <location>
        <begin position="104"/>
        <end position="123"/>
    </location>
</feature>
<comment type="caution">
    <text evidence="2">The sequence shown here is derived from an EMBL/GenBank/DDBJ whole genome shotgun (WGS) entry which is preliminary data.</text>
</comment>
<feature type="transmembrane region" description="Helical" evidence="1">
    <location>
        <begin position="78"/>
        <end position="97"/>
    </location>
</feature>
<dbReference type="EMBL" id="RBIL01000001">
    <property type="protein sequence ID" value="RKQ91770.1"/>
    <property type="molecule type" value="Genomic_DNA"/>
</dbReference>
<feature type="transmembrane region" description="Helical" evidence="1">
    <location>
        <begin position="154"/>
        <end position="179"/>
    </location>
</feature>
<evidence type="ECO:0000313" key="2">
    <source>
        <dbReference type="EMBL" id="RKQ91770.1"/>
    </source>
</evidence>
<feature type="transmembrane region" description="Helical" evidence="1">
    <location>
        <begin position="245"/>
        <end position="261"/>
    </location>
</feature>
<evidence type="ECO:0000313" key="3">
    <source>
        <dbReference type="Proteomes" id="UP000278962"/>
    </source>
</evidence>
<keyword evidence="3" id="KW-1185">Reference proteome</keyword>
<feature type="transmembrane region" description="Helical" evidence="1">
    <location>
        <begin position="7"/>
        <end position="29"/>
    </location>
</feature>
<dbReference type="Proteomes" id="UP000278962">
    <property type="component" value="Unassembled WGS sequence"/>
</dbReference>
<protein>
    <recommendedName>
        <fullName evidence="4">Dolichyl-phosphate-mannose-protein mannosyltransferase</fullName>
    </recommendedName>
</protein>